<keyword evidence="1" id="KW-1133">Transmembrane helix</keyword>
<feature type="transmembrane region" description="Helical" evidence="1">
    <location>
        <begin position="50"/>
        <end position="77"/>
    </location>
</feature>
<comment type="caution">
    <text evidence="2">The sequence shown here is derived from an EMBL/GenBank/DDBJ whole genome shotgun (WGS) entry which is preliminary data.</text>
</comment>
<reference evidence="2 3" key="1">
    <citation type="submission" date="2022-01" db="EMBL/GenBank/DDBJ databases">
        <authorList>
            <person name="Xiong W."/>
            <person name="Schranz E."/>
        </authorList>
    </citation>
    <scope>NUCLEOTIDE SEQUENCE [LARGE SCALE GENOMIC DNA]</scope>
</reference>
<protein>
    <recommendedName>
        <fullName evidence="4">CASP-like protein</fullName>
    </recommendedName>
</protein>
<gene>
    <name evidence="2" type="ORF">LVIROSA_LOCUS3598</name>
</gene>
<sequence>MARTEISGKFALELAKFVFGLAAGSQYLLPGADEARSFKLDPNKKGFDPAYLSICWMAANLIAWLMSVMVISIEVVTETGCAIGNVSVKSKNKWRRSGLFLDFLSWNLHLTGSGFHLAANSYSQSQSDLGFLILVLSVIVIIVIVFCSTIMLYKFWKAPAVDTDDNILWY</sequence>
<dbReference type="AlphaFoldDB" id="A0AAU9LN61"/>
<keyword evidence="3" id="KW-1185">Reference proteome</keyword>
<keyword evidence="1" id="KW-0812">Transmembrane</keyword>
<proteinExistence type="predicted"/>
<dbReference type="EMBL" id="CAKMRJ010000002">
    <property type="protein sequence ID" value="CAH1415777.1"/>
    <property type="molecule type" value="Genomic_DNA"/>
</dbReference>
<evidence type="ECO:0000313" key="2">
    <source>
        <dbReference type="EMBL" id="CAH1415777.1"/>
    </source>
</evidence>
<keyword evidence="1" id="KW-0472">Membrane</keyword>
<feature type="transmembrane region" description="Helical" evidence="1">
    <location>
        <begin position="12"/>
        <end position="30"/>
    </location>
</feature>
<feature type="transmembrane region" description="Helical" evidence="1">
    <location>
        <begin position="98"/>
        <end position="119"/>
    </location>
</feature>
<evidence type="ECO:0000256" key="1">
    <source>
        <dbReference type="SAM" id="Phobius"/>
    </source>
</evidence>
<feature type="transmembrane region" description="Helical" evidence="1">
    <location>
        <begin position="131"/>
        <end position="153"/>
    </location>
</feature>
<evidence type="ECO:0008006" key="4">
    <source>
        <dbReference type="Google" id="ProtNLM"/>
    </source>
</evidence>
<dbReference type="Proteomes" id="UP001157418">
    <property type="component" value="Unassembled WGS sequence"/>
</dbReference>
<evidence type="ECO:0000313" key="3">
    <source>
        <dbReference type="Proteomes" id="UP001157418"/>
    </source>
</evidence>
<organism evidence="2 3">
    <name type="scientific">Lactuca virosa</name>
    <dbReference type="NCBI Taxonomy" id="75947"/>
    <lineage>
        <taxon>Eukaryota</taxon>
        <taxon>Viridiplantae</taxon>
        <taxon>Streptophyta</taxon>
        <taxon>Embryophyta</taxon>
        <taxon>Tracheophyta</taxon>
        <taxon>Spermatophyta</taxon>
        <taxon>Magnoliopsida</taxon>
        <taxon>eudicotyledons</taxon>
        <taxon>Gunneridae</taxon>
        <taxon>Pentapetalae</taxon>
        <taxon>asterids</taxon>
        <taxon>campanulids</taxon>
        <taxon>Asterales</taxon>
        <taxon>Asteraceae</taxon>
        <taxon>Cichorioideae</taxon>
        <taxon>Cichorieae</taxon>
        <taxon>Lactucinae</taxon>
        <taxon>Lactuca</taxon>
    </lineage>
</organism>
<name>A0AAU9LN61_9ASTR</name>
<accession>A0AAU9LN61</accession>